<evidence type="ECO:0000313" key="6">
    <source>
        <dbReference type="EMBL" id="SHI67103.1"/>
    </source>
</evidence>
<dbReference type="GO" id="GO:0005829">
    <property type="term" value="C:cytosol"/>
    <property type="evidence" value="ECO:0007669"/>
    <property type="project" value="TreeGrafter"/>
</dbReference>
<evidence type="ECO:0000259" key="5">
    <source>
        <dbReference type="PROSITE" id="PS51063"/>
    </source>
</evidence>
<sequence>MDPRKMSACCRAEDSSAARFRDGRRYARANGASVHLRRRAAAPIWPDEPCVMDDLLRLPFFRSFGKDALEPLVAVARWRGFTAGQTVLEAGDVAQDVCFIAEGELRVVARSSGGHEMILNELRPGGVFGEIAAIDGGPRSVSIVALTRARVCSIAAAPFMAFALSTPEASHHLMRMLAGLVREKDARLLELAVLPVRARLAALLLRLSRPREGGGRIVSPPRPHHELASRIGTRREVVSRTLSAMQREGLADSTRGGVLLLRPEALEAEVEEGYAAASRG</sequence>
<evidence type="ECO:0000256" key="3">
    <source>
        <dbReference type="ARBA" id="ARBA00023163"/>
    </source>
</evidence>
<dbReference type="CDD" id="cd00038">
    <property type="entry name" value="CAP_ED"/>
    <property type="match status" value="1"/>
</dbReference>
<evidence type="ECO:0000256" key="1">
    <source>
        <dbReference type="ARBA" id="ARBA00023015"/>
    </source>
</evidence>
<organism evidence="6 7">
    <name type="scientific">Muricoccus roseus</name>
    <dbReference type="NCBI Taxonomy" id="198092"/>
    <lineage>
        <taxon>Bacteria</taxon>
        <taxon>Pseudomonadati</taxon>
        <taxon>Pseudomonadota</taxon>
        <taxon>Alphaproteobacteria</taxon>
        <taxon>Acetobacterales</taxon>
        <taxon>Roseomonadaceae</taxon>
        <taxon>Muricoccus</taxon>
    </lineage>
</organism>
<dbReference type="PROSITE" id="PS51063">
    <property type="entry name" value="HTH_CRP_2"/>
    <property type="match status" value="1"/>
</dbReference>
<dbReference type="SMART" id="SM00100">
    <property type="entry name" value="cNMP"/>
    <property type="match status" value="1"/>
</dbReference>
<keyword evidence="2" id="KW-0238">DNA-binding</keyword>
<dbReference type="Pfam" id="PF13545">
    <property type="entry name" value="HTH_Crp_2"/>
    <property type="match status" value="1"/>
</dbReference>
<dbReference type="STRING" id="198092.SAMN02745194_00788"/>
<feature type="domain" description="Cyclic nucleotide-binding" evidence="4">
    <location>
        <begin position="60"/>
        <end position="159"/>
    </location>
</feature>
<dbReference type="InterPro" id="IPR000595">
    <property type="entry name" value="cNMP-bd_dom"/>
</dbReference>
<dbReference type="Gene3D" id="2.60.120.10">
    <property type="entry name" value="Jelly Rolls"/>
    <property type="match status" value="1"/>
</dbReference>
<dbReference type="SUPFAM" id="SSF51206">
    <property type="entry name" value="cAMP-binding domain-like"/>
    <property type="match status" value="1"/>
</dbReference>
<dbReference type="AlphaFoldDB" id="A0A1M6D1W2"/>
<dbReference type="PANTHER" id="PTHR24567">
    <property type="entry name" value="CRP FAMILY TRANSCRIPTIONAL REGULATORY PROTEIN"/>
    <property type="match status" value="1"/>
</dbReference>
<dbReference type="EMBL" id="FQZF01000004">
    <property type="protein sequence ID" value="SHI67103.1"/>
    <property type="molecule type" value="Genomic_DNA"/>
</dbReference>
<proteinExistence type="predicted"/>
<accession>A0A1M6D1W2</accession>
<dbReference type="SUPFAM" id="SSF46785">
    <property type="entry name" value="Winged helix' DNA-binding domain"/>
    <property type="match status" value="1"/>
</dbReference>
<protein>
    <submittedName>
        <fullName evidence="6">cAMP-binding domain of CRP or a regulatory subunit of cAMP-dependent protein kinases</fullName>
    </submittedName>
</protein>
<keyword evidence="1" id="KW-0805">Transcription regulation</keyword>
<gene>
    <name evidence="6" type="ORF">SAMN02745194_00788</name>
</gene>
<dbReference type="InterPro" id="IPR012318">
    <property type="entry name" value="HTH_CRP"/>
</dbReference>
<keyword evidence="7" id="KW-1185">Reference proteome</keyword>
<dbReference type="PANTHER" id="PTHR24567:SF68">
    <property type="entry name" value="DNA-BINDING TRANSCRIPTIONAL DUAL REGULATOR CRP"/>
    <property type="match status" value="1"/>
</dbReference>
<evidence type="ECO:0000259" key="4">
    <source>
        <dbReference type="PROSITE" id="PS50042"/>
    </source>
</evidence>
<dbReference type="GO" id="GO:0003700">
    <property type="term" value="F:DNA-binding transcription factor activity"/>
    <property type="evidence" value="ECO:0007669"/>
    <property type="project" value="TreeGrafter"/>
</dbReference>
<feature type="domain" description="HTH crp-type" evidence="5">
    <location>
        <begin position="194"/>
        <end position="264"/>
    </location>
</feature>
<keyword evidence="3" id="KW-0804">Transcription</keyword>
<dbReference type="SMART" id="SM00419">
    <property type="entry name" value="HTH_CRP"/>
    <property type="match status" value="1"/>
</dbReference>
<keyword evidence="6" id="KW-0418">Kinase</keyword>
<reference evidence="6 7" key="1">
    <citation type="submission" date="2016-11" db="EMBL/GenBank/DDBJ databases">
        <authorList>
            <person name="Jaros S."/>
            <person name="Januszkiewicz K."/>
            <person name="Wedrychowicz H."/>
        </authorList>
    </citation>
    <scope>NUCLEOTIDE SEQUENCE [LARGE SCALE GENOMIC DNA]</scope>
    <source>
        <strain evidence="6 7">DSM 14916</strain>
    </source>
</reference>
<dbReference type="PROSITE" id="PS50042">
    <property type="entry name" value="CNMP_BINDING_3"/>
    <property type="match status" value="1"/>
</dbReference>
<evidence type="ECO:0000256" key="2">
    <source>
        <dbReference type="ARBA" id="ARBA00023125"/>
    </source>
</evidence>
<dbReference type="InterPro" id="IPR018490">
    <property type="entry name" value="cNMP-bd_dom_sf"/>
</dbReference>
<dbReference type="Pfam" id="PF00027">
    <property type="entry name" value="cNMP_binding"/>
    <property type="match status" value="1"/>
</dbReference>
<dbReference type="InterPro" id="IPR014710">
    <property type="entry name" value="RmlC-like_jellyroll"/>
</dbReference>
<name>A0A1M6D1W2_9PROT</name>
<dbReference type="InterPro" id="IPR036390">
    <property type="entry name" value="WH_DNA-bd_sf"/>
</dbReference>
<dbReference type="GO" id="GO:0016301">
    <property type="term" value="F:kinase activity"/>
    <property type="evidence" value="ECO:0007669"/>
    <property type="project" value="UniProtKB-KW"/>
</dbReference>
<dbReference type="Proteomes" id="UP000184387">
    <property type="component" value="Unassembled WGS sequence"/>
</dbReference>
<evidence type="ECO:0000313" key="7">
    <source>
        <dbReference type="Proteomes" id="UP000184387"/>
    </source>
</evidence>
<dbReference type="InterPro" id="IPR036388">
    <property type="entry name" value="WH-like_DNA-bd_sf"/>
</dbReference>
<dbReference type="InterPro" id="IPR050397">
    <property type="entry name" value="Env_Response_Regulators"/>
</dbReference>
<dbReference type="Gene3D" id="1.10.10.10">
    <property type="entry name" value="Winged helix-like DNA-binding domain superfamily/Winged helix DNA-binding domain"/>
    <property type="match status" value="1"/>
</dbReference>
<dbReference type="GO" id="GO:0003677">
    <property type="term" value="F:DNA binding"/>
    <property type="evidence" value="ECO:0007669"/>
    <property type="project" value="UniProtKB-KW"/>
</dbReference>
<keyword evidence="6" id="KW-0808">Transferase</keyword>